<proteinExistence type="predicted"/>
<sequence>MDQNKKKHLLDKQPVSATGASVLSGAWVGFRLFVSASKCSIDYRNRLEFNSSNIRESVLQKMKYSLGGGSVQGCYDAGLPLRAAIWRIVLLISHLK</sequence>
<name>A0ABU8W4C6_9BURK</name>
<protein>
    <submittedName>
        <fullName evidence="1">Uncharacterized protein</fullName>
    </submittedName>
</protein>
<dbReference type="RefSeq" id="WP_340365932.1">
    <property type="nucleotide sequence ID" value="NZ_JBBKZV010000017.1"/>
</dbReference>
<dbReference type="EMBL" id="JBBKZV010000017">
    <property type="protein sequence ID" value="MEJ8824909.1"/>
    <property type="molecule type" value="Genomic_DNA"/>
</dbReference>
<evidence type="ECO:0000313" key="1">
    <source>
        <dbReference type="EMBL" id="MEJ8824909.1"/>
    </source>
</evidence>
<dbReference type="Proteomes" id="UP001363010">
    <property type="component" value="Unassembled WGS sequence"/>
</dbReference>
<comment type="caution">
    <text evidence="1">The sequence shown here is derived from an EMBL/GenBank/DDBJ whole genome shotgun (WGS) entry which is preliminary data.</text>
</comment>
<organism evidence="1 2">
    <name type="scientific">Variovorax humicola</name>
    <dbReference type="NCBI Taxonomy" id="1769758"/>
    <lineage>
        <taxon>Bacteria</taxon>
        <taxon>Pseudomonadati</taxon>
        <taxon>Pseudomonadota</taxon>
        <taxon>Betaproteobacteria</taxon>
        <taxon>Burkholderiales</taxon>
        <taxon>Comamonadaceae</taxon>
        <taxon>Variovorax</taxon>
    </lineage>
</organism>
<accession>A0ABU8W4C6</accession>
<reference evidence="1 2" key="1">
    <citation type="submission" date="2024-03" db="EMBL/GenBank/DDBJ databases">
        <title>Novel species of the genus Variovorax.</title>
        <authorList>
            <person name="Liu Q."/>
            <person name="Xin Y.-H."/>
        </authorList>
    </citation>
    <scope>NUCLEOTIDE SEQUENCE [LARGE SCALE GENOMIC DNA]</scope>
    <source>
        <strain evidence="1 2">KACC 18501</strain>
    </source>
</reference>
<keyword evidence="2" id="KW-1185">Reference proteome</keyword>
<evidence type="ECO:0000313" key="2">
    <source>
        <dbReference type="Proteomes" id="UP001363010"/>
    </source>
</evidence>
<gene>
    <name evidence="1" type="ORF">WKW80_23245</name>
</gene>